<sequence>MEEKQKEIEKEKQEVENRQKEVEDRHQEVEKKEKEIEEKQKEFERSKIEFEKEKGFFREGMFRIDRSTPSIKDMETTMSELRIEQSREYLELGQQVFAKIEAGEMTGDEGRKLLDEKVIELKRYMDNRRKREARASVSASRKKVERDYQTLKDVGRDKCEFGMEVIKNKLLIEENGFSVNIPAQDEFIDRAVTMQHNILTIAREKGKKVFDRPQHSCMAHVTIGGVEKFYTNTSKTPVLTPDGVENEQFYGNICQKIRQILDRADDYEQRSSTIVCAKIMITYTISQWESIKNWYPDFDGAPRENKIRKFRDFEVFLAPDEDISCEQQCVEHLGGIWNPSKKVEEMIPQKELITYVPCQGDMRYVKEFDDLMSGYNKFAANTLDCKNDVARIIKWNDHVAVITKIKQKKRRLRVQSKRKINTKLENVTEVFVDIEAFGKKSESNYTEHVPYLVCWSDGDEISHLHGEDCMAEFVEMILEKYSAKPDSKGDVEHNSITMYAWYGSGYDYQHFYPHLKKRCTYDECKLRNNSIIYAKFEFEPIKLTIHLKDPYLFILTSLDKAAKGFGVLNKSSFPHEIIKDWKDLDKTLDHWVTLRSRVVEEYNGKQMIVSVESWEEYDELPNKQTILEKAIEYCTIDVMAMQQIWIKFTILAKEHLGIPITPSIFTLSQLSMKLMEVCLPDKIWMYVPKRDQYNFIKNAIYGGRVIAKNGNYREQILYADVVSLYPSAMKLLKHGYGKSLNVNKINWNKQGIYEVTLTHKCDIKPEGYLEFVPRRIDNKLHWKWFKQHTGVYHTYDLLIAKEEGFKIECHKGIEYQSQGYIFNDFIDKLYSLKNNHSKCKCAEQPCPIRWIAKIALNGGGYGKFVQKPIDVDTYIVRRDVIAGECARMPENENGEIFFGGMLIKRPQFHNLDGEDYDKMVIETEHNTPNYSTQVGVSILSGSRYRLYNLCKKFHNIEIIYSDTDSIFVKKTSVNYEKFIATCGSNLGQLDDTIGDTPHGIISHMIVGGPKMYAYEYHDQYGIPQFSLHCKGVPTSMLSMEQFEYMLENDTSLSYHFAIMKRRIVGVKGLDIEKQITQT</sequence>
<dbReference type="OrthoDB" id="5871067at2759"/>
<dbReference type="InterPro" id="IPR036397">
    <property type="entry name" value="RNaseH_sf"/>
</dbReference>
<dbReference type="SUPFAM" id="SSF56672">
    <property type="entry name" value="DNA/RNA polymerases"/>
    <property type="match status" value="1"/>
</dbReference>
<dbReference type="PANTHER" id="PTHR33568">
    <property type="entry name" value="DNA POLYMERASE"/>
    <property type="match status" value="1"/>
</dbReference>
<dbReference type="GO" id="GO:0003677">
    <property type="term" value="F:DNA binding"/>
    <property type="evidence" value="ECO:0007669"/>
    <property type="project" value="UniProtKB-KW"/>
</dbReference>
<dbReference type="GO" id="GO:0006260">
    <property type="term" value="P:DNA replication"/>
    <property type="evidence" value="ECO:0007669"/>
    <property type="project" value="UniProtKB-KW"/>
</dbReference>
<keyword evidence="7" id="KW-0239">DNA-directed DNA polymerase</keyword>
<dbReference type="InterPro" id="IPR012337">
    <property type="entry name" value="RNaseH-like_sf"/>
</dbReference>
<dbReference type="EMBL" id="KZ303627">
    <property type="protein sequence ID" value="PIA12606.1"/>
    <property type="molecule type" value="Genomic_DNA"/>
</dbReference>
<keyword evidence="4" id="KW-0808">Transferase</keyword>
<feature type="domain" description="DNA-directed DNA polymerase family B mitochondria/virus" evidence="11">
    <location>
        <begin position="494"/>
        <end position="955"/>
    </location>
</feature>
<dbReference type="EC" id="2.7.7.7" evidence="2"/>
<dbReference type="InterPro" id="IPR004868">
    <property type="entry name" value="DNA-dir_DNA_pol_B_mt/vir"/>
</dbReference>
<dbReference type="PANTHER" id="PTHR33568:SF3">
    <property type="entry name" value="DNA-DIRECTED DNA POLYMERASE"/>
    <property type="match status" value="1"/>
</dbReference>
<evidence type="ECO:0000313" key="12">
    <source>
        <dbReference type="EMBL" id="PIA12606.1"/>
    </source>
</evidence>
<evidence type="ECO:0000256" key="9">
    <source>
        <dbReference type="ARBA" id="ARBA00049244"/>
    </source>
</evidence>
<dbReference type="GO" id="GO:0003887">
    <property type="term" value="F:DNA-directed DNA polymerase activity"/>
    <property type="evidence" value="ECO:0007669"/>
    <property type="project" value="UniProtKB-KW"/>
</dbReference>
<evidence type="ECO:0000256" key="1">
    <source>
        <dbReference type="ARBA" id="ARBA00005755"/>
    </source>
</evidence>
<keyword evidence="5" id="KW-0548">Nucleotidyltransferase</keyword>
<dbReference type="InterPro" id="IPR043502">
    <property type="entry name" value="DNA/RNA_pol_sf"/>
</dbReference>
<dbReference type="STRING" id="763665.A0A2G5B0Q4"/>
<dbReference type="InterPro" id="IPR017964">
    <property type="entry name" value="DNA-dir_DNA_pol_B_CS"/>
</dbReference>
<evidence type="ECO:0000259" key="11">
    <source>
        <dbReference type="Pfam" id="PF03175"/>
    </source>
</evidence>
<dbReference type="GO" id="GO:0000166">
    <property type="term" value="F:nucleotide binding"/>
    <property type="evidence" value="ECO:0007669"/>
    <property type="project" value="InterPro"/>
</dbReference>
<dbReference type="Gene3D" id="3.30.420.10">
    <property type="entry name" value="Ribonuclease H-like superfamily/Ribonuclease H"/>
    <property type="match status" value="1"/>
</dbReference>
<dbReference type="Gene3D" id="3.90.1600.10">
    <property type="entry name" value="Palm domain of DNA polymerase"/>
    <property type="match status" value="1"/>
</dbReference>
<evidence type="ECO:0000256" key="10">
    <source>
        <dbReference type="SAM" id="MobiDB-lite"/>
    </source>
</evidence>
<protein>
    <recommendedName>
        <fullName evidence="3">Probable DNA polymerase</fullName>
        <ecNumber evidence="2">2.7.7.7</ecNumber>
    </recommendedName>
</protein>
<reference evidence="12 13" key="1">
    <citation type="journal article" date="2015" name="Genome Biol. Evol.">
        <title>Phylogenomic analyses indicate that early fungi evolved digesting cell walls of algal ancestors of land plants.</title>
        <authorList>
            <person name="Chang Y."/>
            <person name="Wang S."/>
            <person name="Sekimoto S."/>
            <person name="Aerts A.L."/>
            <person name="Choi C."/>
            <person name="Clum A."/>
            <person name="LaButti K.M."/>
            <person name="Lindquist E.A."/>
            <person name="Yee Ngan C."/>
            <person name="Ohm R.A."/>
            <person name="Salamov A.A."/>
            <person name="Grigoriev I.V."/>
            <person name="Spatafora J.W."/>
            <person name="Berbee M.L."/>
        </authorList>
    </citation>
    <scope>NUCLEOTIDE SEQUENCE [LARGE SCALE GENOMIC DNA]</scope>
    <source>
        <strain evidence="12 13">NRRL 1564</strain>
    </source>
</reference>
<evidence type="ECO:0000313" key="13">
    <source>
        <dbReference type="Proteomes" id="UP000242474"/>
    </source>
</evidence>
<comment type="similarity">
    <text evidence="1">Belongs to the DNA polymerase type-B family.</text>
</comment>
<evidence type="ECO:0000256" key="7">
    <source>
        <dbReference type="ARBA" id="ARBA00022932"/>
    </source>
</evidence>
<dbReference type="SUPFAM" id="SSF53098">
    <property type="entry name" value="Ribonuclease H-like"/>
    <property type="match status" value="1"/>
</dbReference>
<evidence type="ECO:0000256" key="5">
    <source>
        <dbReference type="ARBA" id="ARBA00022695"/>
    </source>
</evidence>
<evidence type="ECO:0000256" key="8">
    <source>
        <dbReference type="ARBA" id="ARBA00023125"/>
    </source>
</evidence>
<evidence type="ECO:0000256" key="2">
    <source>
        <dbReference type="ARBA" id="ARBA00012417"/>
    </source>
</evidence>
<evidence type="ECO:0000256" key="6">
    <source>
        <dbReference type="ARBA" id="ARBA00022705"/>
    </source>
</evidence>
<accession>A0A2G5B0Q4</accession>
<gene>
    <name evidence="12" type="ORF">COEREDRAFT_84016</name>
</gene>
<organism evidence="12 13">
    <name type="scientific">Coemansia reversa (strain ATCC 12441 / NRRL 1564)</name>
    <dbReference type="NCBI Taxonomy" id="763665"/>
    <lineage>
        <taxon>Eukaryota</taxon>
        <taxon>Fungi</taxon>
        <taxon>Fungi incertae sedis</taxon>
        <taxon>Zoopagomycota</taxon>
        <taxon>Kickxellomycotina</taxon>
        <taxon>Kickxellomycetes</taxon>
        <taxon>Kickxellales</taxon>
        <taxon>Kickxellaceae</taxon>
        <taxon>Coemansia</taxon>
    </lineage>
</organism>
<feature type="region of interest" description="Disordered" evidence="10">
    <location>
        <begin position="1"/>
        <end position="41"/>
    </location>
</feature>
<dbReference type="InterPro" id="IPR023211">
    <property type="entry name" value="DNA_pol_palm_dom_sf"/>
</dbReference>
<keyword evidence="13" id="KW-1185">Reference proteome</keyword>
<dbReference type="Proteomes" id="UP000242474">
    <property type="component" value="Unassembled WGS sequence"/>
</dbReference>
<proteinExistence type="inferred from homology"/>
<keyword evidence="8" id="KW-0238">DNA-binding</keyword>
<comment type="catalytic activity">
    <reaction evidence="9">
        <text>DNA(n) + a 2'-deoxyribonucleoside 5'-triphosphate = DNA(n+1) + diphosphate</text>
        <dbReference type="Rhea" id="RHEA:22508"/>
        <dbReference type="Rhea" id="RHEA-COMP:17339"/>
        <dbReference type="Rhea" id="RHEA-COMP:17340"/>
        <dbReference type="ChEBI" id="CHEBI:33019"/>
        <dbReference type="ChEBI" id="CHEBI:61560"/>
        <dbReference type="ChEBI" id="CHEBI:173112"/>
        <dbReference type="EC" id="2.7.7.7"/>
    </reaction>
</comment>
<evidence type="ECO:0000256" key="3">
    <source>
        <dbReference type="ARBA" id="ARBA00014385"/>
    </source>
</evidence>
<name>A0A2G5B0Q4_COERN</name>
<evidence type="ECO:0000256" key="4">
    <source>
        <dbReference type="ARBA" id="ARBA00022679"/>
    </source>
</evidence>
<dbReference type="PROSITE" id="PS00116">
    <property type="entry name" value="DNA_POLYMERASE_B"/>
    <property type="match status" value="1"/>
</dbReference>
<dbReference type="Pfam" id="PF03175">
    <property type="entry name" value="DNA_pol_B_2"/>
    <property type="match status" value="1"/>
</dbReference>
<keyword evidence="6" id="KW-0235">DNA replication</keyword>
<dbReference type="AlphaFoldDB" id="A0A2G5B0Q4"/>